<feature type="domain" description="Phosphotyrosine protein phosphatase I" evidence="7">
    <location>
        <begin position="4"/>
        <end position="142"/>
    </location>
</feature>
<dbReference type="PRINTS" id="PR00719">
    <property type="entry name" value="LMWPTPASE"/>
</dbReference>
<dbReference type="CDD" id="cd16343">
    <property type="entry name" value="LMWPTP"/>
    <property type="match status" value="1"/>
</dbReference>
<dbReference type="InterPro" id="IPR023485">
    <property type="entry name" value="Ptyr_pPase"/>
</dbReference>
<evidence type="ECO:0000259" key="7">
    <source>
        <dbReference type="SMART" id="SM00226"/>
    </source>
</evidence>
<evidence type="ECO:0000256" key="4">
    <source>
        <dbReference type="ARBA" id="ARBA00022912"/>
    </source>
</evidence>
<dbReference type="PANTHER" id="PTHR11717:SF31">
    <property type="entry name" value="LOW MOLECULAR WEIGHT PROTEIN-TYROSINE-PHOSPHATASE ETP-RELATED"/>
    <property type="match status" value="1"/>
</dbReference>
<dbReference type="InterPro" id="IPR050438">
    <property type="entry name" value="LMW_PTPase"/>
</dbReference>
<feature type="active site" evidence="6">
    <location>
        <position position="16"/>
    </location>
</feature>
<dbReference type="RefSeq" id="WP_085415631.1">
    <property type="nucleotide sequence ID" value="NZ_CAUJPY010000001.1"/>
</dbReference>
<accession>A0A448D8M6</accession>
<keyword evidence="9" id="KW-1185">Reference proteome</keyword>
<feature type="active site" description="Nucleophile" evidence="6">
    <location>
        <position position="10"/>
    </location>
</feature>
<dbReference type="SMART" id="SM00226">
    <property type="entry name" value="LMWPc"/>
    <property type="match status" value="1"/>
</dbReference>
<evidence type="ECO:0000256" key="1">
    <source>
        <dbReference type="ARBA" id="ARBA00011063"/>
    </source>
</evidence>
<keyword evidence="4" id="KW-0904">Protein phosphatase</keyword>
<feature type="active site" description="Proton donor" evidence="6">
    <location>
        <position position="116"/>
    </location>
</feature>
<evidence type="ECO:0000313" key="9">
    <source>
        <dbReference type="Proteomes" id="UP000279284"/>
    </source>
</evidence>
<dbReference type="EMBL" id="LR134313">
    <property type="protein sequence ID" value="VEF01691.1"/>
    <property type="molecule type" value="Genomic_DNA"/>
</dbReference>
<dbReference type="KEGG" id="nci:NCTC10296_01412"/>
<evidence type="ECO:0000256" key="6">
    <source>
        <dbReference type="PIRSR" id="PIRSR617867-1"/>
    </source>
</evidence>
<dbReference type="InterPro" id="IPR017867">
    <property type="entry name" value="Tyr_phospatase_low_mol_wt"/>
</dbReference>
<dbReference type="Pfam" id="PF01451">
    <property type="entry name" value="LMWPc"/>
    <property type="match status" value="1"/>
</dbReference>
<evidence type="ECO:0000256" key="3">
    <source>
        <dbReference type="ARBA" id="ARBA00022801"/>
    </source>
</evidence>
<gene>
    <name evidence="8" type="primary">etp</name>
    <name evidence="8" type="ORF">NCTC10296_01412</name>
</gene>
<comment type="catalytic activity">
    <reaction evidence="5">
        <text>O-phospho-L-tyrosyl-[protein] + H2O = L-tyrosyl-[protein] + phosphate</text>
        <dbReference type="Rhea" id="RHEA:10684"/>
        <dbReference type="Rhea" id="RHEA-COMP:10136"/>
        <dbReference type="Rhea" id="RHEA-COMP:20101"/>
        <dbReference type="ChEBI" id="CHEBI:15377"/>
        <dbReference type="ChEBI" id="CHEBI:43474"/>
        <dbReference type="ChEBI" id="CHEBI:46858"/>
        <dbReference type="ChEBI" id="CHEBI:61978"/>
        <dbReference type="EC" id="3.1.3.48"/>
    </reaction>
</comment>
<evidence type="ECO:0000256" key="5">
    <source>
        <dbReference type="ARBA" id="ARBA00051722"/>
    </source>
</evidence>
<dbReference type="OrthoDB" id="9784339at2"/>
<protein>
    <recommendedName>
        <fullName evidence="2">protein-tyrosine-phosphatase</fullName>
        <ecNumber evidence="2">3.1.3.48</ecNumber>
    </recommendedName>
</protein>
<dbReference type="EC" id="3.1.3.48" evidence="2"/>
<sequence length="144" mass="16348">MKYEKILIVCTGNICRSPTAEYILKQLLPDLFIVSAGINVTPNRAAEPEAILSARKNGIDISSHIARQLTPQMCDFSDLILVMEESHIDDIALISPQSRSKTMLLGQWITPLFIQDPYKKSQDTFDQIYRQIEHACKAWAEKLK</sequence>
<organism evidence="8 9">
    <name type="scientific">Neisseria canis</name>
    <dbReference type="NCBI Taxonomy" id="493"/>
    <lineage>
        <taxon>Bacteria</taxon>
        <taxon>Pseudomonadati</taxon>
        <taxon>Pseudomonadota</taxon>
        <taxon>Betaproteobacteria</taxon>
        <taxon>Neisseriales</taxon>
        <taxon>Neisseriaceae</taxon>
        <taxon>Neisseria</taxon>
    </lineage>
</organism>
<evidence type="ECO:0000256" key="2">
    <source>
        <dbReference type="ARBA" id="ARBA00013064"/>
    </source>
</evidence>
<comment type="similarity">
    <text evidence="1">Belongs to the low molecular weight phosphotyrosine protein phosphatase family.</text>
</comment>
<dbReference type="Proteomes" id="UP000279284">
    <property type="component" value="Chromosome"/>
</dbReference>
<dbReference type="PANTHER" id="PTHR11717">
    <property type="entry name" value="LOW MOLECULAR WEIGHT PROTEIN TYROSINE PHOSPHATASE"/>
    <property type="match status" value="1"/>
</dbReference>
<name>A0A448D8M6_9NEIS</name>
<dbReference type="GO" id="GO:0004725">
    <property type="term" value="F:protein tyrosine phosphatase activity"/>
    <property type="evidence" value="ECO:0007669"/>
    <property type="project" value="UniProtKB-EC"/>
</dbReference>
<dbReference type="AlphaFoldDB" id="A0A448D8M6"/>
<keyword evidence="3 8" id="KW-0378">Hydrolase</keyword>
<dbReference type="STRING" id="493.BWD07_01640"/>
<dbReference type="SUPFAM" id="SSF52788">
    <property type="entry name" value="Phosphotyrosine protein phosphatases I"/>
    <property type="match status" value="1"/>
</dbReference>
<reference evidence="8 9" key="1">
    <citation type="submission" date="2018-12" db="EMBL/GenBank/DDBJ databases">
        <authorList>
            <consortium name="Pathogen Informatics"/>
        </authorList>
    </citation>
    <scope>NUCLEOTIDE SEQUENCE [LARGE SCALE GENOMIC DNA]</scope>
    <source>
        <strain evidence="8 9">NCTC10296</strain>
    </source>
</reference>
<dbReference type="InterPro" id="IPR036196">
    <property type="entry name" value="Ptyr_pPase_sf"/>
</dbReference>
<evidence type="ECO:0000313" key="8">
    <source>
        <dbReference type="EMBL" id="VEF01691.1"/>
    </source>
</evidence>
<dbReference type="Gene3D" id="3.40.50.2300">
    <property type="match status" value="1"/>
</dbReference>
<proteinExistence type="inferred from homology"/>